<keyword evidence="1" id="KW-0479">Metal-binding</keyword>
<reference evidence="6" key="1">
    <citation type="submission" date="2017-09" db="EMBL/GenBank/DDBJ databases">
        <title>Depth-based differentiation of microbial function through sediment-hosted aquifers and enrichment of novel symbionts in the deep terrestrial subsurface.</title>
        <authorList>
            <person name="Probst A.J."/>
            <person name="Ladd B."/>
            <person name="Jarett J.K."/>
            <person name="Geller-Mcgrath D.E."/>
            <person name="Sieber C.M.K."/>
            <person name="Emerson J.B."/>
            <person name="Anantharaman K."/>
            <person name="Thomas B.C."/>
            <person name="Malmstrom R."/>
            <person name="Stieglmeier M."/>
            <person name="Klingl A."/>
            <person name="Woyke T."/>
            <person name="Ryan C.M."/>
            <person name="Banfield J.F."/>
        </authorList>
    </citation>
    <scope>NUCLEOTIDE SEQUENCE [LARGE SCALE GENOMIC DNA]</scope>
</reference>
<evidence type="ECO:0000256" key="1">
    <source>
        <dbReference type="ARBA" id="ARBA00022723"/>
    </source>
</evidence>
<dbReference type="EMBL" id="PFPO01000018">
    <property type="protein sequence ID" value="PIZ99642.1"/>
    <property type="molecule type" value="Genomic_DNA"/>
</dbReference>
<proteinExistence type="predicted"/>
<keyword evidence="2" id="KW-0408">Iron</keyword>
<dbReference type="AlphaFoldDB" id="A0A2M7VG51"/>
<evidence type="ECO:0000313" key="5">
    <source>
        <dbReference type="EMBL" id="PIZ99642.1"/>
    </source>
</evidence>
<dbReference type="PROSITE" id="PS00198">
    <property type="entry name" value="4FE4S_FER_1"/>
    <property type="match status" value="1"/>
</dbReference>
<dbReference type="SUPFAM" id="SSF54862">
    <property type="entry name" value="4Fe-4S ferredoxins"/>
    <property type="match status" value="1"/>
</dbReference>
<dbReference type="InterPro" id="IPR017900">
    <property type="entry name" value="4Fe4S_Fe_S_CS"/>
</dbReference>
<dbReference type="InterPro" id="IPR017896">
    <property type="entry name" value="4Fe4S_Fe-S-bd"/>
</dbReference>
<dbReference type="Proteomes" id="UP000230405">
    <property type="component" value="Unassembled WGS sequence"/>
</dbReference>
<feature type="domain" description="4Fe-4S ferredoxin-type" evidence="4">
    <location>
        <begin position="1"/>
        <end position="30"/>
    </location>
</feature>
<comment type="caution">
    <text evidence="5">The sequence shown here is derived from an EMBL/GenBank/DDBJ whole genome shotgun (WGS) entry which is preliminary data.</text>
</comment>
<evidence type="ECO:0000256" key="3">
    <source>
        <dbReference type="ARBA" id="ARBA00023014"/>
    </source>
</evidence>
<gene>
    <name evidence="5" type="ORF">COX77_01015</name>
</gene>
<protein>
    <submittedName>
        <fullName evidence="5">Ferredoxin</fullName>
    </submittedName>
</protein>
<organism evidence="5 6">
    <name type="scientific">Candidatus Komeilibacteria bacterium CG_4_10_14_0_2_um_filter_37_10</name>
    <dbReference type="NCBI Taxonomy" id="1974470"/>
    <lineage>
        <taxon>Bacteria</taxon>
        <taxon>Candidatus Komeiliibacteriota</taxon>
    </lineage>
</organism>
<dbReference type="GO" id="GO:0051536">
    <property type="term" value="F:iron-sulfur cluster binding"/>
    <property type="evidence" value="ECO:0007669"/>
    <property type="project" value="UniProtKB-KW"/>
</dbReference>
<dbReference type="PROSITE" id="PS51379">
    <property type="entry name" value="4FE4S_FER_2"/>
    <property type="match status" value="2"/>
</dbReference>
<sequence>MQFNNHLALCKGCGLCIAICPKKCLQYHQQNKGVYGQNAIDIDLNKCIQCRQCESICPDAAITISLKDQ</sequence>
<dbReference type="GO" id="GO:0046872">
    <property type="term" value="F:metal ion binding"/>
    <property type="evidence" value="ECO:0007669"/>
    <property type="project" value="UniProtKB-KW"/>
</dbReference>
<dbReference type="Gene3D" id="3.30.70.20">
    <property type="match status" value="1"/>
</dbReference>
<evidence type="ECO:0000259" key="4">
    <source>
        <dbReference type="PROSITE" id="PS51379"/>
    </source>
</evidence>
<evidence type="ECO:0000256" key="2">
    <source>
        <dbReference type="ARBA" id="ARBA00023004"/>
    </source>
</evidence>
<name>A0A2M7VG51_9BACT</name>
<keyword evidence="3" id="KW-0411">Iron-sulfur</keyword>
<accession>A0A2M7VG51</accession>
<evidence type="ECO:0000313" key="6">
    <source>
        <dbReference type="Proteomes" id="UP000230405"/>
    </source>
</evidence>
<dbReference type="Pfam" id="PF12838">
    <property type="entry name" value="Fer4_7"/>
    <property type="match status" value="1"/>
</dbReference>
<feature type="domain" description="4Fe-4S ferredoxin-type" evidence="4">
    <location>
        <begin position="38"/>
        <end position="67"/>
    </location>
</feature>
<dbReference type="PANTHER" id="PTHR43193:SF2">
    <property type="entry name" value="POLYFERREDOXIN PROTEIN FWDF"/>
    <property type="match status" value="1"/>
</dbReference>
<dbReference type="InterPro" id="IPR052977">
    <property type="entry name" value="Polyferredoxin-like_ET"/>
</dbReference>
<dbReference type="PANTHER" id="PTHR43193">
    <property type="match status" value="1"/>
</dbReference>